<name>A0A9Q0IUE0_9TELE</name>
<evidence type="ECO:0000256" key="1">
    <source>
        <dbReference type="SAM" id="MobiDB-lite"/>
    </source>
</evidence>
<reference evidence="2" key="1">
    <citation type="submission" date="2022-07" db="EMBL/GenBank/DDBJ databases">
        <title>Chromosome-level genome of Muraenolepis orangiensis.</title>
        <authorList>
            <person name="Kim J."/>
        </authorList>
    </citation>
    <scope>NUCLEOTIDE SEQUENCE</scope>
    <source>
        <strain evidence="2">KU_S4_2022</strain>
        <tissue evidence="2">Muscle</tissue>
    </source>
</reference>
<organism evidence="2 3">
    <name type="scientific">Muraenolepis orangiensis</name>
    <name type="common">Patagonian moray cod</name>
    <dbReference type="NCBI Taxonomy" id="630683"/>
    <lineage>
        <taxon>Eukaryota</taxon>
        <taxon>Metazoa</taxon>
        <taxon>Chordata</taxon>
        <taxon>Craniata</taxon>
        <taxon>Vertebrata</taxon>
        <taxon>Euteleostomi</taxon>
        <taxon>Actinopterygii</taxon>
        <taxon>Neopterygii</taxon>
        <taxon>Teleostei</taxon>
        <taxon>Neoteleostei</taxon>
        <taxon>Acanthomorphata</taxon>
        <taxon>Zeiogadaria</taxon>
        <taxon>Gadariae</taxon>
        <taxon>Gadiformes</taxon>
        <taxon>Muraenolepidoidei</taxon>
        <taxon>Muraenolepididae</taxon>
        <taxon>Muraenolepis</taxon>
    </lineage>
</organism>
<keyword evidence="3" id="KW-1185">Reference proteome</keyword>
<accession>A0A9Q0IUE0</accession>
<dbReference type="Proteomes" id="UP001148018">
    <property type="component" value="Unassembled WGS sequence"/>
</dbReference>
<sequence length="242" mass="27148">MVSQRETPYVTQPEELNADSHVLVDVEQLDKPSYNVSWWTAHSFLGYYLGPWRLPASGVRCCLLLAHSVSHGSPAKDKQNLKNQLSWLHNCNDRESPIGSHYKTWSTLAFLLGAGLGITPQHGPTEPEPVDMDRVGRIKSHPTEPVDMDRVGRIKSHPTEPVDMDRVGRIKSHPTEPVDMDRVGRIKSHPTEPVDMDRVGRIKSHPTEPVDMDRVGRTGGEDNMQPRAEPNHQKPLASNLQT</sequence>
<dbReference type="AlphaFoldDB" id="A0A9Q0IUE0"/>
<feature type="region of interest" description="Disordered" evidence="1">
    <location>
        <begin position="119"/>
        <end position="242"/>
    </location>
</feature>
<comment type="caution">
    <text evidence="2">The sequence shown here is derived from an EMBL/GenBank/DDBJ whole genome shotgun (WGS) entry which is preliminary data.</text>
</comment>
<gene>
    <name evidence="2" type="ORF">NHX12_021409</name>
</gene>
<protein>
    <submittedName>
        <fullName evidence="2">Uncharacterized protein</fullName>
    </submittedName>
</protein>
<evidence type="ECO:0000313" key="2">
    <source>
        <dbReference type="EMBL" id="KAJ3611394.1"/>
    </source>
</evidence>
<dbReference type="EMBL" id="JANIIK010000037">
    <property type="protein sequence ID" value="KAJ3611394.1"/>
    <property type="molecule type" value="Genomic_DNA"/>
</dbReference>
<feature type="compositionally biased region" description="Basic and acidic residues" evidence="1">
    <location>
        <begin position="131"/>
        <end position="220"/>
    </location>
</feature>
<proteinExistence type="predicted"/>
<evidence type="ECO:0000313" key="3">
    <source>
        <dbReference type="Proteomes" id="UP001148018"/>
    </source>
</evidence>